<name>A0A7W0BX96_9BACL</name>
<accession>A0A7W0BX96</accession>
<keyword evidence="3" id="KW-1185">Reference proteome</keyword>
<dbReference type="EMBL" id="JACDUT010000001">
    <property type="protein sequence ID" value="MBA2873788.1"/>
    <property type="molecule type" value="Genomic_DNA"/>
</dbReference>
<evidence type="ECO:0000313" key="3">
    <source>
        <dbReference type="Proteomes" id="UP000523087"/>
    </source>
</evidence>
<evidence type="ECO:0000256" key="1">
    <source>
        <dbReference type="SAM" id="Phobius"/>
    </source>
</evidence>
<dbReference type="InterPro" id="IPR007313">
    <property type="entry name" value="FxsA"/>
</dbReference>
<organism evidence="2 3">
    <name type="scientific">Thermaerobacillus caldiproteolyticus</name>
    <dbReference type="NCBI Taxonomy" id="247480"/>
    <lineage>
        <taxon>Bacteria</taxon>
        <taxon>Bacillati</taxon>
        <taxon>Bacillota</taxon>
        <taxon>Bacilli</taxon>
        <taxon>Bacillales</taxon>
        <taxon>Anoxybacillaceae</taxon>
        <taxon>Thermaerobacillus</taxon>
    </lineage>
</organism>
<gene>
    <name evidence="2" type="ORF">HNR31_000540</name>
</gene>
<sequence length="129" mass="14457">MKLLITLFIIVPALEIFLFLLSGQTIGVWPTVALIFATGIIGTWLAKRQGVTVIEEAKNELMRGRLPSEAVLDGICIFIGGVLLLTPGFLTDIVGFILLLPVTRKFIKPFLVRWLKSSFTTKTFFYIKR</sequence>
<dbReference type="GO" id="GO:0016020">
    <property type="term" value="C:membrane"/>
    <property type="evidence" value="ECO:0007669"/>
    <property type="project" value="InterPro"/>
</dbReference>
<keyword evidence="1" id="KW-1133">Transmembrane helix</keyword>
<dbReference type="RefSeq" id="WP_181554694.1">
    <property type="nucleotide sequence ID" value="NZ_JACDUT010000001.1"/>
</dbReference>
<comment type="caution">
    <text evidence="2">The sequence shown here is derived from an EMBL/GenBank/DDBJ whole genome shotgun (WGS) entry which is preliminary data.</text>
</comment>
<keyword evidence="1" id="KW-0472">Membrane</keyword>
<reference evidence="2 3" key="1">
    <citation type="submission" date="2020-07" db="EMBL/GenBank/DDBJ databases">
        <title>Genomic Encyclopedia of Type Strains, Phase IV (KMG-IV): sequencing the most valuable type-strain genomes for metagenomic binning, comparative biology and taxonomic classification.</title>
        <authorList>
            <person name="Goeker M."/>
        </authorList>
    </citation>
    <scope>NUCLEOTIDE SEQUENCE [LARGE SCALE GENOMIC DNA]</scope>
    <source>
        <strain evidence="2 3">DSM 15730</strain>
    </source>
</reference>
<dbReference type="PANTHER" id="PTHR35335:SF1">
    <property type="entry name" value="UPF0716 PROTEIN FXSA"/>
    <property type="match status" value="1"/>
</dbReference>
<dbReference type="Pfam" id="PF04186">
    <property type="entry name" value="FxsA"/>
    <property type="match status" value="1"/>
</dbReference>
<dbReference type="PANTHER" id="PTHR35335">
    <property type="entry name" value="UPF0716 PROTEIN FXSA"/>
    <property type="match status" value="1"/>
</dbReference>
<proteinExistence type="predicted"/>
<feature type="transmembrane region" description="Helical" evidence="1">
    <location>
        <begin position="28"/>
        <end position="46"/>
    </location>
</feature>
<keyword evidence="1" id="KW-0812">Transmembrane</keyword>
<dbReference type="AlphaFoldDB" id="A0A7W0BX96"/>
<evidence type="ECO:0000313" key="2">
    <source>
        <dbReference type="EMBL" id="MBA2873788.1"/>
    </source>
</evidence>
<dbReference type="NCBIfam" id="NF008528">
    <property type="entry name" value="PRK11463.1-2"/>
    <property type="match status" value="1"/>
</dbReference>
<dbReference type="Proteomes" id="UP000523087">
    <property type="component" value="Unassembled WGS sequence"/>
</dbReference>
<protein>
    <submittedName>
        <fullName evidence="2">UPF0716 protein FxsA</fullName>
    </submittedName>
</protein>